<feature type="domain" description="Exoribonuclease phosphorolytic" evidence="11">
    <location>
        <begin position="139"/>
        <end position="205"/>
    </location>
</feature>
<dbReference type="InterPro" id="IPR027408">
    <property type="entry name" value="PNPase/RNase_PH_dom_sf"/>
</dbReference>
<dbReference type="PANTHER" id="PTHR11097:SF9">
    <property type="entry name" value="EXOSOME COMPLEX COMPONENT RRP43"/>
    <property type="match status" value="1"/>
</dbReference>
<keyword evidence="13" id="KW-1185">Reference proteome</keyword>
<keyword evidence="5" id="KW-0698">rRNA processing</keyword>
<dbReference type="EMBL" id="RBNJ01000564">
    <property type="protein sequence ID" value="RUS34351.1"/>
    <property type="molecule type" value="Genomic_DNA"/>
</dbReference>
<dbReference type="Gene3D" id="3.30.230.70">
    <property type="entry name" value="GHMP Kinase, N-terminal domain"/>
    <property type="match status" value="1"/>
</dbReference>
<evidence type="ECO:0000313" key="12">
    <source>
        <dbReference type="EMBL" id="RUS34351.1"/>
    </source>
</evidence>
<dbReference type="GO" id="GO:0005730">
    <property type="term" value="C:nucleolus"/>
    <property type="evidence" value="ECO:0007669"/>
    <property type="project" value="UniProtKB-SubCell"/>
</dbReference>
<dbReference type="GO" id="GO:0005840">
    <property type="term" value="C:ribosome"/>
    <property type="evidence" value="ECO:0007669"/>
    <property type="project" value="UniProtKB-KW"/>
</dbReference>
<dbReference type="GO" id="GO:0000177">
    <property type="term" value="C:cytoplasmic exosome (RNase complex)"/>
    <property type="evidence" value="ECO:0007669"/>
    <property type="project" value="TreeGrafter"/>
</dbReference>
<dbReference type="GO" id="GO:0000467">
    <property type="term" value="P:exonucleolytic trimming to generate mature 3'-end of 5.8S rRNA from tricistronic rRNA transcript (SSU-rRNA, 5.8S rRNA, LSU-rRNA)"/>
    <property type="evidence" value="ECO:0007669"/>
    <property type="project" value="TreeGrafter"/>
</dbReference>
<sequence>MVFGHYIQDPAHVQAHSSYATQHAYISVPNVELSPICSPKFRSGPPSEQAQVASEFLNKIIKISKVLSLTDLCIEPSKAVWVLYADVLCLSYDGNVLDASLLALVSALLDLQLPKVTYSEGIVRALADEPVTRLTLYRIPVSTTLSLLAKRLLSDPSDAEESLADEQVTVTIDERGRLCHIWKVGGGSNTATPDVLKECIQRARARYGDVKGMVERAFKERRVVFVASVGDETEMDT</sequence>
<name>A0A433QX04_9FUNG</name>
<evidence type="ECO:0000256" key="8">
    <source>
        <dbReference type="ARBA" id="ARBA00023242"/>
    </source>
</evidence>
<evidence type="ECO:0000256" key="1">
    <source>
        <dbReference type="ARBA" id="ARBA00004496"/>
    </source>
</evidence>
<dbReference type="SUPFAM" id="SSF55666">
    <property type="entry name" value="Ribonuclease PH domain 2-like"/>
    <property type="match status" value="1"/>
</dbReference>
<comment type="caution">
    <text evidence="12">The sequence shown here is derived from an EMBL/GenBank/DDBJ whole genome shotgun (WGS) entry which is preliminary data.</text>
</comment>
<evidence type="ECO:0000313" key="13">
    <source>
        <dbReference type="Proteomes" id="UP000274822"/>
    </source>
</evidence>
<accession>A0A433QX04</accession>
<keyword evidence="7" id="KW-0694">RNA-binding</keyword>
<evidence type="ECO:0000256" key="2">
    <source>
        <dbReference type="ARBA" id="ARBA00004604"/>
    </source>
</evidence>
<evidence type="ECO:0000256" key="5">
    <source>
        <dbReference type="ARBA" id="ARBA00022552"/>
    </source>
</evidence>
<dbReference type="InterPro" id="IPR036345">
    <property type="entry name" value="ExoRNase_PH_dom2_sf"/>
</dbReference>
<evidence type="ECO:0000256" key="4">
    <source>
        <dbReference type="ARBA" id="ARBA00022490"/>
    </source>
</evidence>
<reference evidence="12 13" key="1">
    <citation type="journal article" date="2018" name="New Phytol.">
        <title>Phylogenomics of Endogonaceae and evolution of mycorrhizas within Mucoromycota.</title>
        <authorList>
            <person name="Chang Y."/>
            <person name="Desiro A."/>
            <person name="Na H."/>
            <person name="Sandor L."/>
            <person name="Lipzen A."/>
            <person name="Clum A."/>
            <person name="Barry K."/>
            <person name="Grigoriev I.V."/>
            <person name="Martin F.M."/>
            <person name="Stajich J.E."/>
            <person name="Smith M.E."/>
            <person name="Bonito G."/>
            <person name="Spatafora J.W."/>
        </authorList>
    </citation>
    <scope>NUCLEOTIDE SEQUENCE [LARGE SCALE GENOMIC DNA]</scope>
    <source>
        <strain evidence="12 13">AD002</strain>
    </source>
</reference>
<dbReference type="GO" id="GO:0000176">
    <property type="term" value="C:nuclear exosome (RNase complex)"/>
    <property type="evidence" value="ECO:0007669"/>
    <property type="project" value="UniProtKB-ARBA"/>
</dbReference>
<dbReference type="GO" id="GO:0034476">
    <property type="term" value="P:U5 snRNA 3'-end processing"/>
    <property type="evidence" value="ECO:0007669"/>
    <property type="project" value="TreeGrafter"/>
</dbReference>
<evidence type="ECO:0000256" key="9">
    <source>
        <dbReference type="ARBA" id="ARBA00030617"/>
    </source>
</evidence>
<comment type="subcellular location">
    <subcellularLocation>
        <location evidence="1">Cytoplasm</location>
    </subcellularLocation>
    <subcellularLocation>
        <location evidence="2">Nucleus</location>
        <location evidence="2">Nucleolus</location>
    </subcellularLocation>
</comment>
<proteinExistence type="inferred from homology"/>
<gene>
    <name evidence="12" type="ORF">BC938DRAFT_481061</name>
</gene>
<evidence type="ECO:0000256" key="3">
    <source>
        <dbReference type="ARBA" id="ARBA00006678"/>
    </source>
</evidence>
<dbReference type="InterPro" id="IPR001247">
    <property type="entry name" value="ExoRNase_PH_dom1"/>
</dbReference>
<dbReference type="GO" id="GO:0034475">
    <property type="term" value="P:U4 snRNA 3'-end processing"/>
    <property type="evidence" value="ECO:0007669"/>
    <property type="project" value="TreeGrafter"/>
</dbReference>
<evidence type="ECO:0000259" key="10">
    <source>
        <dbReference type="Pfam" id="PF01138"/>
    </source>
</evidence>
<protein>
    <recommendedName>
        <fullName evidence="9">Ribosomal RNA-processing protein 43</fullName>
    </recommendedName>
</protein>
<keyword evidence="12" id="KW-0689">Ribosomal protein</keyword>
<comment type="similarity">
    <text evidence="3">Belongs to the RNase PH family.</text>
</comment>
<dbReference type="PANTHER" id="PTHR11097">
    <property type="entry name" value="EXOSOME COMPLEX EXONUCLEASE RIBOSOMAL RNA PROCESSING PROTEIN"/>
    <property type="match status" value="1"/>
</dbReference>
<feature type="domain" description="Exoribonuclease phosphorolytic" evidence="10">
    <location>
        <begin position="28"/>
        <end position="114"/>
    </location>
</feature>
<dbReference type="InterPro" id="IPR015847">
    <property type="entry name" value="ExoRNase_PH_dom2"/>
</dbReference>
<dbReference type="GO" id="GO:0071028">
    <property type="term" value="P:nuclear mRNA surveillance"/>
    <property type="evidence" value="ECO:0007669"/>
    <property type="project" value="TreeGrafter"/>
</dbReference>
<dbReference type="Proteomes" id="UP000274822">
    <property type="component" value="Unassembled WGS sequence"/>
</dbReference>
<dbReference type="InterPro" id="IPR020568">
    <property type="entry name" value="Ribosomal_Su5_D2-typ_SF"/>
</dbReference>
<evidence type="ECO:0000256" key="6">
    <source>
        <dbReference type="ARBA" id="ARBA00022835"/>
    </source>
</evidence>
<dbReference type="Pfam" id="PF03725">
    <property type="entry name" value="RNase_PH_C"/>
    <property type="match status" value="1"/>
</dbReference>
<organism evidence="12 13">
    <name type="scientific">Jimgerdemannia flammicorona</name>
    <dbReference type="NCBI Taxonomy" id="994334"/>
    <lineage>
        <taxon>Eukaryota</taxon>
        <taxon>Fungi</taxon>
        <taxon>Fungi incertae sedis</taxon>
        <taxon>Mucoromycota</taxon>
        <taxon>Mucoromycotina</taxon>
        <taxon>Endogonomycetes</taxon>
        <taxon>Endogonales</taxon>
        <taxon>Endogonaceae</taxon>
        <taxon>Jimgerdemannia</taxon>
    </lineage>
</organism>
<keyword evidence="4" id="KW-0963">Cytoplasm</keyword>
<dbReference type="InterPro" id="IPR050590">
    <property type="entry name" value="Exosome_comp_Rrp42_subfam"/>
</dbReference>
<keyword evidence="6" id="KW-0271">Exosome</keyword>
<dbReference type="Pfam" id="PF01138">
    <property type="entry name" value="RNase_PH"/>
    <property type="match status" value="1"/>
</dbReference>
<evidence type="ECO:0000259" key="11">
    <source>
        <dbReference type="Pfam" id="PF03725"/>
    </source>
</evidence>
<dbReference type="AlphaFoldDB" id="A0A433QX04"/>
<dbReference type="GO" id="GO:0071038">
    <property type="term" value="P:TRAMP-dependent tRNA surveillance pathway"/>
    <property type="evidence" value="ECO:0007669"/>
    <property type="project" value="TreeGrafter"/>
</dbReference>
<dbReference type="GO" id="GO:0034473">
    <property type="term" value="P:U1 snRNA 3'-end processing"/>
    <property type="evidence" value="ECO:0007669"/>
    <property type="project" value="TreeGrafter"/>
</dbReference>
<dbReference type="GO" id="GO:0035925">
    <property type="term" value="F:mRNA 3'-UTR AU-rich region binding"/>
    <property type="evidence" value="ECO:0007669"/>
    <property type="project" value="TreeGrafter"/>
</dbReference>
<dbReference type="GO" id="GO:0016075">
    <property type="term" value="P:rRNA catabolic process"/>
    <property type="evidence" value="ECO:0007669"/>
    <property type="project" value="TreeGrafter"/>
</dbReference>
<evidence type="ECO:0000256" key="7">
    <source>
        <dbReference type="ARBA" id="ARBA00022884"/>
    </source>
</evidence>
<dbReference type="GO" id="GO:0071035">
    <property type="term" value="P:nuclear polyadenylation-dependent rRNA catabolic process"/>
    <property type="evidence" value="ECO:0007669"/>
    <property type="project" value="TreeGrafter"/>
</dbReference>
<keyword evidence="8" id="KW-0539">Nucleus</keyword>
<dbReference type="SUPFAM" id="SSF54211">
    <property type="entry name" value="Ribosomal protein S5 domain 2-like"/>
    <property type="match status" value="1"/>
</dbReference>
<keyword evidence="12" id="KW-0687">Ribonucleoprotein</keyword>